<keyword evidence="2" id="KW-1185">Reference proteome</keyword>
<evidence type="ECO:0000313" key="1">
    <source>
        <dbReference type="EMBL" id="MBW0470063.1"/>
    </source>
</evidence>
<organism evidence="1 2">
    <name type="scientific">Austropuccinia psidii MF-1</name>
    <dbReference type="NCBI Taxonomy" id="1389203"/>
    <lineage>
        <taxon>Eukaryota</taxon>
        <taxon>Fungi</taxon>
        <taxon>Dikarya</taxon>
        <taxon>Basidiomycota</taxon>
        <taxon>Pucciniomycotina</taxon>
        <taxon>Pucciniomycetes</taxon>
        <taxon>Pucciniales</taxon>
        <taxon>Sphaerophragmiaceae</taxon>
        <taxon>Austropuccinia</taxon>
    </lineage>
</organism>
<reference evidence="1" key="1">
    <citation type="submission" date="2021-03" db="EMBL/GenBank/DDBJ databases">
        <title>Draft genome sequence of rust myrtle Austropuccinia psidii MF-1, a brazilian biotype.</title>
        <authorList>
            <person name="Quecine M.C."/>
            <person name="Pachon D.M.R."/>
            <person name="Bonatelli M.L."/>
            <person name="Correr F.H."/>
            <person name="Franceschini L.M."/>
            <person name="Leite T.F."/>
            <person name="Margarido G.R.A."/>
            <person name="Almeida C.A."/>
            <person name="Ferrarezi J.A."/>
            <person name="Labate C.A."/>
        </authorList>
    </citation>
    <scope>NUCLEOTIDE SEQUENCE</scope>
    <source>
        <strain evidence="1">MF-1</strain>
    </source>
</reference>
<proteinExistence type="predicted"/>
<dbReference type="AlphaFoldDB" id="A0A9Q3GJR5"/>
<dbReference type="EMBL" id="AVOT02002348">
    <property type="protein sequence ID" value="MBW0470063.1"/>
    <property type="molecule type" value="Genomic_DNA"/>
</dbReference>
<accession>A0A9Q3GJR5</accession>
<evidence type="ECO:0000313" key="2">
    <source>
        <dbReference type="Proteomes" id="UP000765509"/>
    </source>
</evidence>
<gene>
    <name evidence="1" type="ORF">O181_009778</name>
</gene>
<name>A0A9Q3GJR5_9BASI</name>
<comment type="caution">
    <text evidence="1">The sequence shown here is derived from an EMBL/GenBank/DDBJ whole genome shotgun (WGS) entry which is preliminary data.</text>
</comment>
<sequence length="126" mass="14164">MNNQAQHIDYPVTEQTQLELPHAEESSGNKNDYLSILQPKCHNRRDTIFSVLNTELTNTALLLQESWTSPQPTPAGTYCYELMRIVSASGYAGVVYQSLKTSLKGYCEIEHKLLCLRLDRNGNGGM</sequence>
<dbReference type="Proteomes" id="UP000765509">
    <property type="component" value="Unassembled WGS sequence"/>
</dbReference>
<protein>
    <submittedName>
        <fullName evidence="1">Uncharacterized protein</fullName>
    </submittedName>
</protein>